<feature type="transmembrane region" description="Helical" evidence="1">
    <location>
        <begin position="104"/>
        <end position="123"/>
    </location>
</feature>
<name>A0A5C7W5N2_AQUAC</name>
<reference evidence="2 3" key="1">
    <citation type="submission" date="2018-09" db="EMBL/GenBank/DDBJ databases">
        <title>Metagenome Assembled Genomes from an Advanced Water Purification Facility.</title>
        <authorList>
            <person name="Stamps B.W."/>
            <person name="Spear J.R."/>
        </authorList>
    </citation>
    <scope>NUCLEOTIDE SEQUENCE [LARGE SCALE GENOMIC DNA]</scope>
    <source>
        <strain evidence="2">Bin_52_1</strain>
    </source>
</reference>
<feature type="transmembrane region" description="Helical" evidence="1">
    <location>
        <begin position="135"/>
        <end position="156"/>
    </location>
</feature>
<dbReference type="Proteomes" id="UP000321110">
    <property type="component" value="Unassembled WGS sequence"/>
</dbReference>
<evidence type="ECO:0000256" key="1">
    <source>
        <dbReference type="SAM" id="Phobius"/>
    </source>
</evidence>
<feature type="transmembrane region" description="Helical" evidence="1">
    <location>
        <begin position="200"/>
        <end position="221"/>
    </location>
</feature>
<keyword evidence="1" id="KW-1133">Transmembrane helix</keyword>
<dbReference type="AlphaFoldDB" id="A0A5C7W5N2"/>
<accession>A0A5C7W5N2</accession>
<keyword evidence="1" id="KW-0472">Membrane</keyword>
<protein>
    <submittedName>
        <fullName evidence="2">Uncharacterized protein</fullName>
    </submittedName>
</protein>
<feature type="transmembrane region" description="Helical" evidence="1">
    <location>
        <begin position="168"/>
        <end position="188"/>
    </location>
</feature>
<evidence type="ECO:0000313" key="2">
    <source>
        <dbReference type="EMBL" id="TXI31952.1"/>
    </source>
</evidence>
<organism evidence="2 3">
    <name type="scientific">Aquipseudomonas alcaligenes</name>
    <name type="common">Pseudomonas alcaligenes</name>
    <dbReference type="NCBI Taxonomy" id="43263"/>
    <lineage>
        <taxon>Bacteria</taxon>
        <taxon>Pseudomonadati</taxon>
        <taxon>Pseudomonadota</taxon>
        <taxon>Gammaproteobacteria</taxon>
        <taxon>Pseudomonadales</taxon>
        <taxon>Pseudomonadaceae</taxon>
        <taxon>Aquipseudomonas</taxon>
    </lineage>
</organism>
<proteinExistence type="predicted"/>
<keyword evidence="1" id="KW-0812">Transmembrane</keyword>
<gene>
    <name evidence="2" type="ORF">E6Q69_10165</name>
</gene>
<sequence>MNDKHIAQAEIGRALAAAEVFFGYRMTLEHLQKVISGMGVALETREEVDYLVRVHRGHVADLGVLINVADSLTDKFETGRLEVAKGFGWLEQAGRNLNDAAKVAIGWAVVVVLQVLAGCILYNVAFDRVPTFEFWFYAAALVLFVGNSAVIACWAFSMGDTTKAKGYASLLGYCFAAIYPYSLARLGLGTFNFNIPVFGMHWYIVWLTHAPIIVPVARLFWNALGNEEVRRQQQSRHVDLFEPMTPGKIGTDLDIRIDPPESFK</sequence>
<dbReference type="EMBL" id="SSFO01000168">
    <property type="protein sequence ID" value="TXI31952.1"/>
    <property type="molecule type" value="Genomic_DNA"/>
</dbReference>
<comment type="caution">
    <text evidence="2">The sequence shown here is derived from an EMBL/GenBank/DDBJ whole genome shotgun (WGS) entry which is preliminary data.</text>
</comment>
<evidence type="ECO:0000313" key="3">
    <source>
        <dbReference type="Proteomes" id="UP000321110"/>
    </source>
</evidence>